<evidence type="ECO:0000256" key="1">
    <source>
        <dbReference type="ARBA" id="ARBA00004123"/>
    </source>
</evidence>
<proteinExistence type="predicted"/>
<evidence type="ECO:0000256" key="2">
    <source>
        <dbReference type="ARBA" id="ARBA00023242"/>
    </source>
</evidence>
<reference evidence="5 6" key="1">
    <citation type="journal article" date="2021" name="Environ. Microbiol.">
        <title>Gene family expansions and transcriptome signatures uncover fungal adaptations to wood decay.</title>
        <authorList>
            <person name="Hage H."/>
            <person name="Miyauchi S."/>
            <person name="Viragh M."/>
            <person name="Drula E."/>
            <person name="Min B."/>
            <person name="Chaduli D."/>
            <person name="Navarro D."/>
            <person name="Favel A."/>
            <person name="Norest M."/>
            <person name="Lesage-Meessen L."/>
            <person name="Balint B."/>
            <person name="Merenyi Z."/>
            <person name="de Eugenio L."/>
            <person name="Morin E."/>
            <person name="Martinez A.T."/>
            <person name="Baldrian P."/>
            <person name="Stursova M."/>
            <person name="Martinez M.J."/>
            <person name="Novotny C."/>
            <person name="Magnuson J.K."/>
            <person name="Spatafora J.W."/>
            <person name="Maurice S."/>
            <person name="Pangilinan J."/>
            <person name="Andreopoulos W."/>
            <person name="LaButti K."/>
            <person name="Hundley H."/>
            <person name="Na H."/>
            <person name="Kuo A."/>
            <person name="Barry K."/>
            <person name="Lipzen A."/>
            <person name="Henrissat B."/>
            <person name="Riley R."/>
            <person name="Ahrendt S."/>
            <person name="Nagy L.G."/>
            <person name="Grigoriev I.V."/>
            <person name="Martin F."/>
            <person name="Rosso M.N."/>
        </authorList>
    </citation>
    <scope>NUCLEOTIDE SEQUENCE [LARGE SCALE GENOMIC DNA]</scope>
    <source>
        <strain evidence="5 6">CIRM-BRFM 1785</strain>
    </source>
</reference>
<feature type="compositionally biased region" description="Low complexity" evidence="3">
    <location>
        <begin position="178"/>
        <end position="197"/>
    </location>
</feature>
<feature type="region of interest" description="Disordered" evidence="3">
    <location>
        <begin position="113"/>
        <end position="210"/>
    </location>
</feature>
<dbReference type="PROSITE" id="PS00036">
    <property type="entry name" value="BZIP_BASIC"/>
    <property type="match status" value="1"/>
</dbReference>
<feature type="region of interest" description="Disordered" evidence="3">
    <location>
        <begin position="18"/>
        <end position="68"/>
    </location>
</feature>
<dbReference type="RefSeq" id="XP_047779241.1">
    <property type="nucleotide sequence ID" value="XM_047919521.1"/>
</dbReference>
<dbReference type="SUPFAM" id="SSF57959">
    <property type="entry name" value="Leucine zipper domain"/>
    <property type="match status" value="1"/>
</dbReference>
<feature type="domain" description="BZIP" evidence="4">
    <location>
        <begin position="52"/>
        <end position="66"/>
    </location>
</feature>
<feature type="compositionally biased region" description="Polar residues" evidence="3">
    <location>
        <begin position="140"/>
        <end position="150"/>
    </location>
</feature>
<dbReference type="EMBL" id="JADCUA010000009">
    <property type="protein sequence ID" value="KAH9837072.1"/>
    <property type="molecule type" value="Genomic_DNA"/>
</dbReference>
<accession>A0ABQ8KI56</accession>
<evidence type="ECO:0000313" key="5">
    <source>
        <dbReference type="EMBL" id="KAH9837072.1"/>
    </source>
</evidence>
<sequence length="553" mass="58791">MSTVAATPQATTLWATASKEWVIPAKPKPGRKPKKDSAPVAQDTSETDSKGRRVQNRAAQRAFRERKQSQLAELQARVQQFEQGEIERNVALQNIAKRLKEDNEKLREENILLKEKLSQLEDTVGPPDNSKKRTRHDSIQRSPSLPSAQLSRKKSKVTPEPPSRLATSMSPGGSYDAPSPASSVSSSQPSSHTSFSPLPTQDSRMSNSMFDISNGKSELYDGGMLSCGFCNETTSCVCKELALQNQVSEQLRLSDPPSHNVSAPHLGARRDTSLQPSILDNLPQYQAPVPLRRRSPANSGRAAVFPVAPPPASSSTSAASCSGDPSNCLACADDAFGKAFCDAIGKSVASTSSGCGYCPDSTQATESVPSAPTSGGCCGDPMACGGVVSCAPATPVVPQQDNTMTDAQGPSETVSCDIAWREIKAHPNVAFTDLSLLADVVARRSKCSGPRVEIVPAPGAVTPERGLSPAISSSHAENGQSVLLSDPRAPYDARQGMGVSTARSPPPQLVPQEVLISCGRQRVREVMADGVRDALRLLDAKFPLSTRQNTYMS</sequence>
<dbReference type="InterPro" id="IPR004827">
    <property type="entry name" value="bZIP"/>
</dbReference>
<keyword evidence="2" id="KW-0539">Nucleus</keyword>
<protein>
    <recommendedName>
        <fullName evidence="4">BZIP domain-containing protein</fullName>
    </recommendedName>
</protein>
<name>A0ABQ8KI56_9APHY</name>
<gene>
    <name evidence="5" type="ORF">C8Q71DRAFT_584409</name>
</gene>
<keyword evidence="6" id="KW-1185">Reference proteome</keyword>
<evidence type="ECO:0000313" key="6">
    <source>
        <dbReference type="Proteomes" id="UP000814176"/>
    </source>
</evidence>
<dbReference type="SMART" id="SM00338">
    <property type="entry name" value="BRLZ"/>
    <property type="match status" value="1"/>
</dbReference>
<dbReference type="InterPro" id="IPR018287">
    <property type="entry name" value="Hap4_TF_heteromerisation"/>
</dbReference>
<comment type="subcellular location">
    <subcellularLocation>
        <location evidence="1">Nucleus</location>
    </subcellularLocation>
</comment>
<evidence type="ECO:0000256" key="3">
    <source>
        <dbReference type="SAM" id="MobiDB-lite"/>
    </source>
</evidence>
<dbReference type="CDD" id="cd14688">
    <property type="entry name" value="bZIP_YAP"/>
    <property type="match status" value="1"/>
</dbReference>
<dbReference type="InterPro" id="IPR046347">
    <property type="entry name" value="bZIP_sf"/>
</dbReference>
<dbReference type="PANTHER" id="PTHR40621:SF7">
    <property type="entry name" value="BZIP DOMAIN-CONTAINING PROTEIN"/>
    <property type="match status" value="1"/>
</dbReference>
<dbReference type="Proteomes" id="UP000814176">
    <property type="component" value="Unassembled WGS sequence"/>
</dbReference>
<organism evidence="5 6">
    <name type="scientific">Rhodofomes roseus</name>
    <dbReference type="NCBI Taxonomy" id="34475"/>
    <lineage>
        <taxon>Eukaryota</taxon>
        <taxon>Fungi</taxon>
        <taxon>Dikarya</taxon>
        <taxon>Basidiomycota</taxon>
        <taxon>Agaricomycotina</taxon>
        <taxon>Agaricomycetes</taxon>
        <taxon>Polyporales</taxon>
        <taxon>Rhodofomes</taxon>
    </lineage>
</organism>
<comment type="caution">
    <text evidence="5">The sequence shown here is derived from an EMBL/GenBank/DDBJ whole genome shotgun (WGS) entry which is preliminary data.</text>
</comment>
<dbReference type="PANTHER" id="PTHR40621">
    <property type="entry name" value="TRANSCRIPTION FACTOR KAPC-RELATED"/>
    <property type="match status" value="1"/>
</dbReference>
<dbReference type="Gene3D" id="1.20.5.170">
    <property type="match status" value="1"/>
</dbReference>
<evidence type="ECO:0000259" key="4">
    <source>
        <dbReference type="PROSITE" id="PS00036"/>
    </source>
</evidence>
<dbReference type="InterPro" id="IPR050936">
    <property type="entry name" value="AP-1-like"/>
</dbReference>
<dbReference type="Pfam" id="PF10297">
    <property type="entry name" value="Hap4_Hap_bind"/>
    <property type="match status" value="1"/>
</dbReference>
<feature type="compositionally biased region" description="Polar residues" evidence="3">
    <location>
        <begin position="198"/>
        <end position="210"/>
    </location>
</feature>
<dbReference type="GeneID" id="72000253"/>